<sequence>MTMIGVTVVAIMMLLRIHALYYSRRWVTYCVAAFLVLQTAVMAWLLTHGEAVVHNPTSGIQACTMIFDPDISILASSSAWMPLLYDTTIMGLTLYKTVPVLRHRSVSFVMRRLLEDGLIYYTAIFTVTGVLTIMIIAAPPGLKNITAQLELLLTVTMMSRITLNLRRSARKATEDGIVFPTIPANACDVRDEGATSIPLNRMGMQRPAEDVIVRSVGNIQAGETERPYRLPPSW</sequence>
<dbReference type="OrthoDB" id="3354157at2759"/>
<organism evidence="2 3">
    <name type="scientific">Lyophyllum shimeji</name>
    <name type="common">Hon-shimeji</name>
    <name type="synonym">Tricholoma shimeji</name>
    <dbReference type="NCBI Taxonomy" id="47721"/>
    <lineage>
        <taxon>Eukaryota</taxon>
        <taxon>Fungi</taxon>
        <taxon>Dikarya</taxon>
        <taxon>Basidiomycota</taxon>
        <taxon>Agaricomycotina</taxon>
        <taxon>Agaricomycetes</taxon>
        <taxon>Agaricomycetidae</taxon>
        <taxon>Agaricales</taxon>
        <taxon>Tricholomatineae</taxon>
        <taxon>Lyophyllaceae</taxon>
        <taxon>Lyophyllum</taxon>
    </lineage>
</organism>
<feature type="transmembrane region" description="Helical" evidence="1">
    <location>
        <begin position="79"/>
        <end position="98"/>
    </location>
</feature>
<keyword evidence="1" id="KW-0812">Transmembrane</keyword>
<feature type="transmembrane region" description="Helical" evidence="1">
    <location>
        <begin position="118"/>
        <end position="139"/>
    </location>
</feature>
<name>A0A9P3UKK0_LYOSH</name>
<keyword evidence="1" id="KW-1133">Transmembrane helix</keyword>
<feature type="transmembrane region" description="Helical" evidence="1">
    <location>
        <begin position="6"/>
        <end position="22"/>
    </location>
</feature>
<evidence type="ECO:0000313" key="2">
    <source>
        <dbReference type="EMBL" id="GLB38199.1"/>
    </source>
</evidence>
<protein>
    <submittedName>
        <fullName evidence="2">Expressed protein</fullName>
    </submittedName>
</protein>
<dbReference type="AlphaFoldDB" id="A0A9P3UKK0"/>
<comment type="caution">
    <text evidence="2">The sequence shown here is derived from an EMBL/GenBank/DDBJ whole genome shotgun (WGS) entry which is preliminary data.</text>
</comment>
<accession>A0A9P3UKK0</accession>
<evidence type="ECO:0000313" key="3">
    <source>
        <dbReference type="Proteomes" id="UP001063166"/>
    </source>
</evidence>
<reference evidence="2" key="1">
    <citation type="submission" date="2022-07" db="EMBL/GenBank/DDBJ databases">
        <title>The genome of Lyophyllum shimeji provides insight into the initial evolution of ectomycorrhizal fungal genome.</title>
        <authorList>
            <person name="Kobayashi Y."/>
            <person name="Shibata T."/>
            <person name="Hirakawa H."/>
            <person name="Shigenobu S."/>
            <person name="Nishiyama T."/>
            <person name="Yamada A."/>
            <person name="Hasebe M."/>
            <person name="Kawaguchi M."/>
        </authorList>
    </citation>
    <scope>NUCLEOTIDE SEQUENCE</scope>
    <source>
        <strain evidence="2">AT787</strain>
    </source>
</reference>
<keyword evidence="1" id="KW-0472">Membrane</keyword>
<dbReference type="EMBL" id="BRPK01000005">
    <property type="protein sequence ID" value="GLB38199.1"/>
    <property type="molecule type" value="Genomic_DNA"/>
</dbReference>
<feature type="transmembrane region" description="Helical" evidence="1">
    <location>
        <begin position="29"/>
        <end position="47"/>
    </location>
</feature>
<proteinExistence type="predicted"/>
<dbReference type="Proteomes" id="UP001063166">
    <property type="component" value="Unassembled WGS sequence"/>
</dbReference>
<keyword evidence="3" id="KW-1185">Reference proteome</keyword>
<gene>
    <name evidence="2" type="ORF">LshimejAT787_0500640</name>
</gene>
<evidence type="ECO:0000256" key="1">
    <source>
        <dbReference type="SAM" id="Phobius"/>
    </source>
</evidence>